<accession>A0ABU8C9Z9</accession>
<reference evidence="1 2" key="1">
    <citation type="journal article" date="2023" name="Ecotoxicol. Environ. Saf.">
        <title>Mercury remediation potential of mercury-resistant strain Rheinheimera metallidurans sp. nov. isolated from a municipal waste dumping site.</title>
        <authorList>
            <person name="Yadav V."/>
            <person name="Manjhi A."/>
            <person name="Vadakedath N."/>
        </authorList>
    </citation>
    <scope>NUCLEOTIDE SEQUENCE [LARGE SCALE GENOMIC DNA]</scope>
    <source>
        <strain evidence="1 2">E-49</strain>
    </source>
</reference>
<keyword evidence="2" id="KW-1185">Reference proteome</keyword>
<protein>
    <submittedName>
        <fullName evidence="1">YdgA family protein</fullName>
    </submittedName>
</protein>
<organism evidence="1 2">
    <name type="scientific">Rheinheimera muenzenbergensis</name>
    <dbReference type="NCBI Taxonomy" id="1193628"/>
    <lineage>
        <taxon>Bacteria</taxon>
        <taxon>Pseudomonadati</taxon>
        <taxon>Pseudomonadota</taxon>
        <taxon>Gammaproteobacteria</taxon>
        <taxon>Chromatiales</taxon>
        <taxon>Chromatiaceae</taxon>
        <taxon>Rheinheimera</taxon>
    </lineage>
</organism>
<comment type="caution">
    <text evidence="1">The sequence shown here is derived from an EMBL/GenBank/DDBJ whole genome shotgun (WGS) entry which is preliminary data.</text>
</comment>
<evidence type="ECO:0000313" key="1">
    <source>
        <dbReference type="EMBL" id="MEH8018368.1"/>
    </source>
</evidence>
<name>A0ABU8C9Z9_9GAMM</name>
<proteinExistence type="predicted"/>
<gene>
    <name evidence="1" type="ORF">MN202_14095</name>
</gene>
<dbReference type="RefSeq" id="WP_335736774.1">
    <property type="nucleotide sequence ID" value="NZ_JALAAR010000012.1"/>
</dbReference>
<dbReference type="Proteomes" id="UP001375382">
    <property type="component" value="Unassembled WGS sequence"/>
</dbReference>
<dbReference type="EMBL" id="JALAAR010000012">
    <property type="protein sequence ID" value="MEH8018368.1"/>
    <property type="molecule type" value="Genomic_DNA"/>
</dbReference>
<sequence length="315" mass="34115">MKKSLIALVVIGVAAAGVVYVNQQAEDAIKQQLDNANQSYRELAASGEMPEISLAYKDVSANVLLSNYSISGLEISLAEMGTIATVDLIQAKGIKPQSLADKGSVKVTGIKAASAVLQMLPPQTSAFMQDIALHGDYDYAYTENGELMFSQQTRINDEFALNYSFSLAQMQQFWQVAKDLSALPPELLQALLTDEAYIGQMIEKLAAGALKNGNITIENKGFIERTLAMTAEMGQTPDYRTVQGMALAGVGSAPQLPQDMKDTLTAFVQKPEKLSLSFGFTEPLQFARMQSGELAEHMVSPEAMIKFANVKLQAN</sequence>
<evidence type="ECO:0000313" key="2">
    <source>
        <dbReference type="Proteomes" id="UP001375382"/>
    </source>
</evidence>